<accession>A0A498SRL2</accession>
<sequence>MKGKYECESVYRRKNFVSSPGVVASACNPSDWEACGGGWSERRSPGWCLAVATERPGQAWRRQGIGTGVSSGTWSYNEGRVKQRGAVEACWAHNPEVGGSKPLAAMWSGRDVLLSGAFLSKLDFEKT</sequence>
<dbReference type="AlphaFoldDB" id="A0A498SRL2"/>
<evidence type="ECO:0000313" key="1">
    <source>
        <dbReference type="EMBL" id="VBB32590.1"/>
    </source>
</evidence>
<organism evidence="1 2">
    <name type="scientific">Acanthocheilonema viteae</name>
    <name type="common">Filarial nematode worm</name>
    <name type="synonym">Dipetalonema viteae</name>
    <dbReference type="NCBI Taxonomy" id="6277"/>
    <lineage>
        <taxon>Eukaryota</taxon>
        <taxon>Metazoa</taxon>
        <taxon>Ecdysozoa</taxon>
        <taxon>Nematoda</taxon>
        <taxon>Chromadorea</taxon>
        <taxon>Rhabditida</taxon>
        <taxon>Spirurina</taxon>
        <taxon>Spiruromorpha</taxon>
        <taxon>Filarioidea</taxon>
        <taxon>Onchocercidae</taxon>
        <taxon>Acanthocheilonema</taxon>
    </lineage>
</organism>
<gene>
    <name evidence="1" type="ORF">NAV_LOCUS7381</name>
</gene>
<reference evidence="1 2" key="1">
    <citation type="submission" date="2018-08" db="EMBL/GenBank/DDBJ databases">
        <authorList>
            <person name="Laetsch R D."/>
            <person name="Stevens L."/>
            <person name="Kumar S."/>
            <person name="Blaxter L. M."/>
        </authorList>
    </citation>
    <scope>NUCLEOTIDE SEQUENCE [LARGE SCALE GENOMIC DNA]</scope>
</reference>
<evidence type="ECO:0000313" key="2">
    <source>
        <dbReference type="Proteomes" id="UP000276991"/>
    </source>
</evidence>
<keyword evidence="2" id="KW-1185">Reference proteome</keyword>
<name>A0A498SRL2_ACAVI</name>
<dbReference type="EMBL" id="UPTC01001806">
    <property type="protein sequence ID" value="VBB32590.1"/>
    <property type="molecule type" value="Genomic_DNA"/>
</dbReference>
<dbReference type="OrthoDB" id="8300381at2759"/>
<protein>
    <submittedName>
        <fullName evidence="1">Uncharacterized protein</fullName>
    </submittedName>
</protein>
<dbReference type="Proteomes" id="UP000276991">
    <property type="component" value="Unassembled WGS sequence"/>
</dbReference>
<proteinExistence type="predicted"/>
<dbReference type="PROSITE" id="PS51257">
    <property type="entry name" value="PROKAR_LIPOPROTEIN"/>
    <property type="match status" value="1"/>
</dbReference>